<reference evidence="2 3" key="1">
    <citation type="journal article" date="2018" name="Aquat. Microb. Ecol.">
        <title>Gammaproteobacterial methanotrophs dominate.</title>
        <authorList>
            <person name="Rissanen A.J."/>
            <person name="Saarenheimo J."/>
            <person name="Tiirola M."/>
            <person name="Peura S."/>
            <person name="Aalto S.L."/>
            <person name="Karvinen A."/>
            <person name="Nykanen H."/>
        </authorList>
    </citation>
    <scope>NUCLEOTIDE SEQUENCE [LARGE SCALE GENOMIC DNA]</scope>
    <source>
        <strain evidence="2">AMbin10</strain>
    </source>
</reference>
<name>A0A2W4RM67_9GAMM</name>
<dbReference type="Gene3D" id="3.40.1160.10">
    <property type="entry name" value="Acetylglutamate kinase-like"/>
    <property type="match status" value="1"/>
</dbReference>
<protein>
    <recommendedName>
        <fullName evidence="1">Aspartate/glutamate/uridylate kinase domain-containing protein</fullName>
    </recommendedName>
</protein>
<evidence type="ECO:0000313" key="2">
    <source>
        <dbReference type="EMBL" id="PZN84822.1"/>
    </source>
</evidence>
<sequence>MMEPKNIWAVKLGGSLADSYCLIPWLEALSQTSAIIVPGGGLFADAVRQAQMHWHFDEQTAHHMAILAMRQYGRMLAGLCPKLVMATTLENLVNHIGHAVVWLPDPETLDEAGIPATWDISSDSLAAWLSNKLCVENLLLVKSIAELDKPDDKARELTAIQAAEAGWVDPAFNQYAMNQPFKSWLCGPEAYANLPKGFIEPARSFILLRP</sequence>
<dbReference type="SUPFAM" id="SSF53633">
    <property type="entry name" value="Carbamate kinase-like"/>
    <property type="match status" value="1"/>
</dbReference>
<organism evidence="2 3">
    <name type="scientific">Candidatus Methylumidiphilus alinenensis</name>
    <dbReference type="NCBI Taxonomy" id="2202197"/>
    <lineage>
        <taxon>Bacteria</taxon>
        <taxon>Pseudomonadati</taxon>
        <taxon>Pseudomonadota</taxon>
        <taxon>Gammaproteobacteria</taxon>
        <taxon>Methylococcales</taxon>
        <taxon>Candidatus Methylumidiphilus</taxon>
    </lineage>
</organism>
<accession>A0A2W4RM67</accession>
<dbReference type="Pfam" id="PF00696">
    <property type="entry name" value="AA_kinase"/>
    <property type="match status" value="1"/>
</dbReference>
<evidence type="ECO:0000313" key="3">
    <source>
        <dbReference type="Proteomes" id="UP000249396"/>
    </source>
</evidence>
<dbReference type="AlphaFoldDB" id="A0A2W4RM67"/>
<dbReference type="InterPro" id="IPR036393">
    <property type="entry name" value="AceGlu_kinase-like_sf"/>
</dbReference>
<proteinExistence type="predicted"/>
<gene>
    <name evidence="2" type="ORF">DM484_02370</name>
</gene>
<comment type="caution">
    <text evidence="2">The sequence shown here is derived from an EMBL/GenBank/DDBJ whole genome shotgun (WGS) entry which is preliminary data.</text>
</comment>
<evidence type="ECO:0000259" key="1">
    <source>
        <dbReference type="Pfam" id="PF00696"/>
    </source>
</evidence>
<dbReference type="Proteomes" id="UP000249396">
    <property type="component" value="Unassembled WGS sequence"/>
</dbReference>
<dbReference type="InterPro" id="IPR001048">
    <property type="entry name" value="Asp/Glu/Uridylate_kinase"/>
</dbReference>
<dbReference type="EMBL" id="QJPH01000143">
    <property type="protein sequence ID" value="PZN84822.1"/>
    <property type="molecule type" value="Genomic_DNA"/>
</dbReference>
<feature type="domain" description="Aspartate/glutamate/uridylate kinase" evidence="1">
    <location>
        <begin position="7"/>
        <end position="165"/>
    </location>
</feature>